<accession>A0A2S0KF14</accession>
<dbReference type="Gene3D" id="1.25.40.10">
    <property type="entry name" value="Tetratricopeptide repeat domain"/>
    <property type="match status" value="1"/>
</dbReference>
<dbReference type="OrthoDB" id="4369072at2"/>
<dbReference type="EMBL" id="CP027433">
    <property type="protein sequence ID" value="AVM00290.1"/>
    <property type="molecule type" value="Genomic_DNA"/>
</dbReference>
<organism evidence="2 3">
    <name type="scientific">Gordonia iterans</name>
    <dbReference type="NCBI Taxonomy" id="1004901"/>
    <lineage>
        <taxon>Bacteria</taxon>
        <taxon>Bacillati</taxon>
        <taxon>Actinomycetota</taxon>
        <taxon>Actinomycetes</taxon>
        <taxon>Mycobacteriales</taxon>
        <taxon>Gordoniaceae</taxon>
        <taxon>Gordonia</taxon>
    </lineage>
</organism>
<dbReference type="InterPro" id="IPR003593">
    <property type="entry name" value="AAA+_ATPase"/>
</dbReference>
<dbReference type="PROSITE" id="PS50043">
    <property type="entry name" value="HTH_LUXR_2"/>
    <property type="match status" value="1"/>
</dbReference>
<reference evidence="2 3" key="1">
    <citation type="submission" date="2018-03" db="EMBL/GenBank/DDBJ databases">
        <title>Characteristics and genome of n-alkane degrading marine bacteria Gordonia iterans isolated from crude oil contaminated in Tae-an, South Korea.</title>
        <authorList>
            <person name="Lee S.-S."/>
            <person name="Kim H."/>
        </authorList>
    </citation>
    <scope>NUCLEOTIDE SEQUENCE [LARGE SCALE GENOMIC DNA]</scope>
    <source>
        <strain evidence="2 3">Co17</strain>
    </source>
</reference>
<dbReference type="GO" id="GO:0006355">
    <property type="term" value="P:regulation of DNA-templated transcription"/>
    <property type="evidence" value="ECO:0007669"/>
    <property type="project" value="InterPro"/>
</dbReference>
<dbReference type="InterPro" id="IPR000792">
    <property type="entry name" value="Tscrpt_reg_LuxR_C"/>
</dbReference>
<dbReference type="SMART" id="SM00382">
    <property type="entry name" value="AAA"/>
    <property type="match status" value="1"/>
</dbReference>
<proteinExistence type="predicted"/>
<dbReference type="SUPFAM" id="SSF52540">
    <property type="entry name" value="P-loop containing nucleoside triphosphate hydrolases"/>
    <property type="match status" value="1"/>
</dbReference>
<dbReference type="Gene3D" id="3.40.50.300">
    <property type="entry name" value="P-loop containing nucleotide triphosphate hydrolases"/>
    <property type="match status" value="1"/>
</dbReference>
<feature type="domain" description="HTH luxR-type" evidence="1">
    <location>
        <begin position="794"/>
        <end position="852"/>
    </location>
</feature>
<dbReference type="SUPFAM" id="SSF46894">
    <property type="entry name" value="C-terminal effector domain of the bipartite response regulators"/>
    <property type="match status" value="1"/>
</dbReference>
<evidence type="ECO:0000313" key="2">
    <source>
        <dbReference type="EMBL" id="AVM00290.1"/>
    </source>
</evidence>
<dbReference type="InterPro" id="IPR011990">
    <property type="entry name" value="TPR-like_helical_dom_sf"/>
</dbReference>
<keyword evidence="3" id="KW-1185">Reference proteome</keyword>
<protein>
    <recommendedName>
        <fullName evidence="1">HTH luxR-type domain-containing protein</fullName>
    </recommendedName>
</protein>
<name>A0A2S0KF14_9ACTN</name>
<dbReference type="InterPro" id="IPR027417">
    <property type="entry name" value="P-loop_NTPase"/>
</dbReference>
<dbReference type="InterPro" id="IPR016032">
    <property type="entry name" value="Sig_transdc_resp-reg_C-effctor"/>
</dbReference>
<dbReference type="KEGG" id="git:C6V83_08415"/>
<evidence type="ECO:0000259" key="1">
    <source>
        <dbReference type="PROSITE" id="PS50043"/>
    </source>
</evidence>
<dbReference type="Proteomes" id="UP000239814">
    <property type="component" value="Chromosome"/>
</dbReference>
<dbReference type="RefSeq" id="WP_105942018.1">
    <property type="nucleotide sequence ID" value="NZ_CP027433.1"/>
</dbReference>
<sequence length="854" mass="90260">MADNPKVVAWRYRRTAEFDAVTSAWEAGRPILLTGAPGLGKTTLARQFAGTLGRTPFWIIGTPAMADTPLGAVSAAVHIDAGDDVGAIVEKLRARLAGGAVLVVEAAEHLDSTSAAVVGRVFTSIAGAGFVTTQTAVDPALRTVLDAAGIVEVTLAPLDLRAMTELVEERLCGPLAVADTVRIHRVCGGNPFYLIEYVDGALRAGDLVSGADRVWRLRRPAGVSDELRRVGVERLASADPAELRLLDLLSLCEPLPRVVVDRLGLTEGIGAAEGELVLPLDDFVVPGQAMFTEIRRAQLGELQRRGLVVDLVDALGEVATPVAGLHRARLCLEYGISLDAAPFTEASSTAYFLGDLPLAARLAEEAVDRGAGLPALLQLSRAKSGIGQASEALAVLDGVEPDSLREADLAGYAITVAINHTAGDGDHAAAVAVLDKFEPRVESTELRSAFAALRGLALIHSGAQYGALRCARTAQKTAGTSLWTSVGRHVEAEVLRRSGEVRRPLALVRRSVAQQPGSSLAEVGAQRTLVQALLSDGDLAAARRAAEALLETTLLQHIPSAVACSTAALVEAAGGSFAAARRYCESALDSLGNGDRTGLGRGTAMHLAVVCAVAGDVDGARRAASWCEQVSPAVDGWPGINPRLARAAVQVAHGEVTRPCATLRSVAAVCVTADEHYDALTVLHWAVRFGDRKAIAEFLAVAGACEGRLVRLQERHARGLRARDADELVRVSEAFADLGYLPFASDTLAQAITTVRDDENLRPARREEAVALLTNRLSELREQCERFLTPAVRDAELPVALTPRELEVLCLMSSGHSRAESAELLGVALASVSSVRSRLREKLLARVADRRSHE</sequence>
<evidence type="ECO:0000313" key="3">
    <source>
        <dbReference type="Proteomes" id="UP000239814"/>
    </source>
</evidence>
<dbReference type="AlphaFoldDB" id="A0A2S0KF14"/>
<gene>
    <name evidence="2" type="ORF">C6V83_08415</name>
</gene>
<dbReference type="GO" id="GO:0003677">
    <property type="term" value="F:DNA binding"/>
    <property type="evidence" value="ECO:0007669"/>
    <property type="project" value="InterPro"/>
</dbReference>
<dbReference type="SMART" id="SM00421">
    <property type="entry name" value="HTH_LUXR"/>
    <property type="match status" value="1"/>
</dbReference>
<dbReference type="Gene3D" id="3.40.50.2300">
    <property type="match status" value="1"/>
</dbReference>